<keyword evidence="10" id="KW-1185">Reference proteome</keyword>
<dbReference type="PATRIC" id="fig|1309411.5.peg.2304"/>
<dbReference type="EMBL" id="CP011389">
    <property type="protein sequence ID" value="AKH17534.1"/>
    <property type="molecule type" value="Genomic_DNA"/>
</dbReference>
<dbReference type="PROSITE" id="PS50850">
    <property type="entry name" value="MFS"/>
    <property type="match status" value="1"/>
</dbReference>
<evidence type="ECO:0000256" key="2">
    <source>
        <dbReference type="ARBA" id="ARBA00022448"/>
    </source>
</evidence>
<feature type="transmembrane region" description="Helical" evidence="7">
    <location>
        <begin position="296"/>
        <end position="324"/>
    </location>
</feature>
<dbReference type="GO" id="GO:0022857">
    <property type="term" value="F:transmembrane transporter activity"/>
    <property type="evidence" value="ECO:0007669"/>
    <property type="project" value="InterPro"/>
</dbReference>
<dbReference type="PANTHER" id="PTHR23517">
    <property type="entry name" value="RESISTANCE PROTEIN MDTM, PUTATIVE-RELATED-RELATED"/>
    <property type="match status" value="1"/>
</dbReference>
<feature type="domain" description="Major facilitator superfamily (MFS) profile" evidence="8">
    <location>
        <begin position="1"/>
        <end position="402"/>
    </location>
</feature>
<keyword evidence="5 7" id="KW-1133">Transmembrane helix</keyword>
<evidence type="ECO:0000256" key="5">
    <source>
        <dbReference type="ARBA" id="ARBA00022989"/>
    </source>
</evidence>
<dbReference type="InterPro" id="IPR020846">
    <property type="entry name" value="MFS_dom"/>
</dbReference>
<organism evidence="9 10">
    <name type="scientific">Deinococcus soli</name>
    <name type="common">ex Cha et al. 2016</name>
    <dbReference type="NCBI Taxonomy" id="1309411"/>
    <lineage>
        <taxon>Bacteria</taxon>
        <taxon>Thermotogati</taxon>
        <taxon>Deinococcota</taxon>
        <taxon>Deinococci</taxon>
        <taxon>Deinococcales</taxon>
        <taxon>Deinococcaceae</taxon>
        <taxon>Deinococcus</taxon>
    </lineage>
</organism>
<proteinExistence type="predicted"/>
<accession>A0A0F7JQF9</accession>
<name>A0A0F7JQF9_9DEIO</name>
<evidence type="ECO:0000256" key="6">
    <source>
        <dbReference type="ARBA" id="ARBA00023136"/>
    </source>
</evidence>
<feature type="transmembrane region" description="Helical" evidence="7">
    <location>
        <begin position="370"/>
        <end position="398"/>
    </location>
</feature>
<evidence type="ECO:0000256" key="1">
    <source>
        <dbReference type="ARBA" id="ARBA00004651"/>
    </source>
</evidence>
<feature type="transmembrane region" description="Helical" evidence="7">
    <location>
        <begin position="99"/>
        <end position="119"/>
    </location>
</feature>
<reference evidence="9 10" key="1">
    <citation type="submission" date="2015-01" db="EMBL/GenBank/DDBJ databases">
        <title>Deinococcus soli/N5/whole genome sequencing.</title>
        <authorList>
            <person name="Kim M.K."/>
            <person name="Srinivasan S."/>
            <person name="Lee J.-J."/>
        </authorList>
    </citation>
    <scope>NUCLEOTIDE SEQUENCE [LARGE SCALE GENOMIC DNA]</scope>
    <source>
        <strain evidence="9 10">N5</strain>
    </source>
</reference>
<evidence type="ECO:0000256" key="4">
    <source>
        <dbReference type="ARBA" id="ARBA00022692"/>
    </source>
</evidence>
<feature type="transmembrane region" description="Helical" evidence="7">
    <location>
        <begin position="40"/>
        <end position="61"/>
    </location>
</feature>
<dbReference type="InterPro" id="IPR036259">
    <property type="entry name" value="MFS_trans_sf"/>
</dbReference>
<dbReference type="OrthoDB" id="9793283at2"/>
<dbReference type="Pfam" id="PF07690">
    <property type="entry name" value="MFS_1"/>
    <property type="match status" value="2"/>
</dbReference>
<feature type="transmembrane region" description="Helical" evidence="7">
    <location>
        <begin position="140"/>
        <end position="158"/>
    </location>
</feature>
<protein>
    <submittedName>
        <fullName evidence="9">Integral membrane protein LmrP</fullName>
    </submittedName>
</protein>
<keyword evidence="3" id="KW-1003">Cell membrane</keyword>
<keyword evidence="2" id="KW-0813">Transport</keyword>
<dbReference type="GO" id="GO:0005886">
    <property type="term" value="C:plasma membrane"/>
    <property type="evidence" value="ECO:0007669"/>
    <property type="project" value="UniProtKB-SubCell"/>
</dbReference>
<dbReference type="InterPro" id="IPR011701">
    <property type="entry name" value="MFS"/>
</dbReference>
<dbReference type="PANTHER" id="PTHR23517:SF3">
    <property type="entry name" value="INTEGRAL MEMBRANE TRANSPORT PROTEIN"/>
    <property type="match status" value="1"/>
</dbReference>
<dbReference type="PROSITE" id="PS00216">
    <property type="entry name" value="SUGAR_TRANSPORT_1"/>
    <property type="match status" value="1"/>
</dbReference>
<dbReference type="SUPFAM" id="SSF103473">
    <property type="entry name" value="MFS general substrate transporter"/>
    <property type="match status" value="1"/>
</dbReference>
<evidence type="ECO:0000256" key="3">
    <source>
        <dbReference type="ARBA" id="ARBA00022475"/>
    </source>
</evidence>
<dbReference type="Proteomes" id="UP000034024">
    <property type="component" value="Chromosome"/>
</dbReference>
<comment type="subcellular location">
    <subcellularLocation>
        <location evidence="1">Cell membrane</location>
        <topology evidence="1">Multi-pass membrane protein</topology>
    </subcellularLocation>
</comment>
<dbReference type="InterPro" id="IPR050171">
    <property type="entry name" value="MFS_Transporters"/>
</dbReference>
<feature type="transmembrane region" description="Helical" evidence="7">
    <location>
        <begin position="12"/>
        <end position="34"/>
    </location>
</feature>
<dbReference type="RefSeq" id="WP_046844102.1">
    <property type="nucleotide sequence ID" value="NZ_CP011389.1"/>
</dbReference>
<dbReference type="CDD" id="cd17329">
    <property type="entry name" value="MFS_MdtH_MDR_like"/>
    <property type="match status" value="1"/>
</dbReference>
<dbReference type="Gene3D" id="1.20.1250.20">
    <property type="entry name" value="MFS general substrate transporter like domains"/>
    <property type="match status" value="2"/>
</dbReference>
<dbReference type="AlphaFoldDB" id="A0A0F7JQF9"/>
<evidence type="ECO:0000256" key="7">
    <source>
        <dbReference type="SAM" id="Phobius"/>
    </source>
</evidence>
<feature type="transmembrane region" description="Helical" evidence="7">
    <location>
        <begin position="73"/>
        <end position="93"/>
    </location>
</feature>
<keyword evidence="4 7" id="KW-0812">Transmembrane</keyword>
<keyword evidence="6 7" id="KW-0472">Membrane</keyword>
<feature type="transmembrane region" description="Helical" evidence="7">
    <location>
        <begin position="260"/>
        <end position="284"/>
    </location>
</feature>
<feature type="transmembrane region" description="Helical" evidence="7">
    <location>
        <begin position="164"/>
        <end position="185"/>
    </location>
</feature>
<sequence length="409" mass="43575">MWRTLHPNVKTRITTSFLSRVVGSMVFPFMAIYFTAHLGAALAGTLLLVAGVVQFLAGLYGGALADALGRRRTLLTGEALKLLAFTLMLLGNLHGPNPWLTFAALLLVNISGGLINPAAEAMLVDVSTPDTRTFMYAVNYWAVNLSILIGTLVGGWLYRDHFTLLLALLVAMSVLTAALCTALMTETRAASPTARADLGLTPLLRNYAQVVTDRPFLLFVLGGILILSIEFTRTNHVAVHLAQHFPRTDWLGVTLDGVRAASVLTAVNTLMIVALTAPAARWLTGRDPHRPMHAGFALFALGFAGLAFSTHLPTLIAASVILSIGELLYVPTRQALLADLIPEHQRGAYLATHGQVFTISKWIAALGLPVGAAIGGTGMAAALLLLGLLGSLFTALALRRTTGERMARA</sequence>
<evidence type="ECO:0000313" key="10">
    <source>
        <dbReference type="Proteomes" id="UP000034024"/>
    </source>
</evidence>
<evidence type="ECO:0000259" key="8">
    <source>
        <dbReference type="PROSITE" id="PS50850"/>
    </source>
</evidence>
<evidence type="ECO:0000313" key="9">
    <source>
        <dbReference type="EMBL" id="AKH17534.1"/>
    </source>
</evidence>
<dbReference type="KEGG" id="dch:SY84_11325"/>
<dbReference type="InterPro" id="IPR005829">
    <property type="entry name" value="Sugar_transporter_CS"/>
</dbReference>
<gene>
    <name evidence="9" type="ORF">SY84_11325</name>
</gene>
<feature type="transmembrane region" description="Helical" evidence="7">
    <location>
        <begin position="215"/>
        <end position="232"/>
    </location>
</feature>